<comment type="similarity">
    <text evidence="1">Belongs to the peptidase S8 family.</text>
</comment>
<feature type="non-terminal residue" evidence="7">
    <location>
        <position position="296"/>
    </location>
</feature>
<dbReference type="PROSITE" id="PS51892">
    <property type="entry name" value="SUBTILASE"/>
    <property type="match status" value="1"/>
</dbReference>
<evidence type="ECO:0000256" key="5">
    <source>
        <dbReference type="SAM" id="MobiDB-lite"/>
    </source>
</evidence>
<dbReference type="InterPro" id="IPR000209">
    <property type="entry name" value="Peptidase_S8/S53_dom"/>
</dbReference>
<keyword evidence="2" id="KW-0645">Protease</keyword>
<dbReference type="Pfam" id="PF00082">
    <property type="entry name" value="Peptidase_S8"/>
    <property type="match status" value="1"/>
</dbReference>
<dbReference type="Gene3D" id="3.40.50.200">
    <property type="entry name" value="Peptidase S8/S53 domain"/>
    <property type="match status" value="1"/>
</dbReference>
<evidence type="ECO:0000313" key="7">
    <source>
        <dbReference type="EMBL" id="GAG74790.1"/>
    </source>
</evidence>
<feature type="domain" description="Peptidase S8/S53" evidence="6">
    <location>
        <begin position="16"/>
        <end position="188"/>
    </location>
</feature>
<keyword evidence="4" id="KW-0720">Serine protease</keyword>
<dbReference type="EMBL" id="BART01018357">
    <property type="protein sequence ID" value="GAG74790.1"/>
    <property type="molecule type" value="Genomic_DNA"/>
</dbReference>
<evidence type="ECO:0000256" key="2">
    <source>
        <dbReference type="ARBA" id="ARBA00022670"/>
    </source>
</evidence>
<keyword evidence="3" id="KW-0378">Hydrolase</keyword>
<feature type="non-terminal residue" evidence="7">
    <location>
        <position position="1"/>
    </location>
</feature>
<dbReference type="GO" id="GO:0004252">
    <property type="term" value="F:serine-type endopeptidase activity"/>
    <property type="evidence" value="ECO:0007669"/>
    <property type="project" value="InterPro"/>
</dbReference>
<evidence type="ECO:0000256" key="1">
    <source>
        <dbReference type="ARBA" id="ARBA00011073"/>
    </source>
</evidence>
<evidence type="ECO:0000259" key="6">
    <source>
        <dbReference type="Pfam" id="PF00082"/>
    </source>
</evidence>
<reference evidence="7" key="1">
    <citation type="journal article" date="2014" name="Front. Microbiol.">
        <title>High frequency of phylogenetically diverse reductive dehalogenase-homologous genes in deep subseafloor sedimentary metagenomes.</title>
        <authorList>
            <person name="Kawai M."/>
            <person name="Futagami T."/>
            <person name="Toyoda A."/>
            <person name="Takaki Y."/>
            <person name="Nishi S."/>
            <person name="Hori S."/>
            <person name="Arai W."/>
            <person name="Tsubouchi T."/>
            <person name="Morono Y."/>
            <person name="Uchiyama I."/>
            <person name="Ito T."/>
            <person name="Fujiyama A."/>
            <person name="Inagaki F."/>
            <person name="Takami H."/>
        </authorList>
    </citation>
    <scope>NUCLEOTIDE SEQUENCE</scope>
    <source>
        <strain evidence="7">Expedition CK06-06</strain>
    </source>
</reference>
<comment type="caution">
    <text evidence="7">The sequence shown here is derived from an EMBL/GenBank/DDBJ whole genome shotgun (WGS) entry which is preliminary data.</text>
</comment>
<dbReference type="AlphaFoldDB" id="X0ZY51"/>
<evidence type="ECO:0000256" key="3">
    <source>
        <dbReference type="ARBA" id="ARBA00022801"/>
    </source>
</evidence>
<dbReference type="SUPFAM" id="SSF52743">
    <property type="entry name" value="Subtilisin-like"/>
    <property type="match status" value="1"/>
</dbReference>
<organism evidence="7">
    <name type="scientific">marine sediment metagenome</name>
    <dbReference type="NCBI Taxonomy" id="412755"/>
    <lineage>
        <taxon>unclassified sequences</taxon>
        <taxon>metagenomes</taxon>
        <taxon>ecological metagenomes</taxon>
    </lineage>
</organism>
<evidence type="ECO:0000256" key="4">
    <source>
        <dbReference type="ARBA" id="ARBA00022825"/>
    </source>
</evidence>
<gene>
    <name evidence="7" type="ORF">S01H4_34664</name>
</gene>
<dbReference type="InterPro" id="IPR050131">
    <property type="entry name" value="Peptidase_S8_subtilisin-like"/>
</dbReference>
<dbReference type="PANTHER" id="PTHR43806">
    <property type="entry name" value="PEPTIDASE S8"/>
    <property type="match status" value="1"/>
</dbReference>
<accession>X0ZY51</accession>
<sequence>LISALEDIVLNKTKFHITTVCLSVGILGDEVLTINEVINNVIDEGILVVIAAGNNGLEPNSLNKLASNKKAIVVGAINDRDQITTYSSIGKIIDEDQPNEVIKPDLVAPGGSKIKGHRSIVGTNLENETSAYFGTSIATAVVSGAIQLLIEAKWKNWTSWNSLNTTELAKIVKATLLMTATETQLNREEDPETDEIESNYSPNTNYGGKDIHEGYGRLNIEAAIDALTKNISIEIIESTFNLTSSGINPLEKHVYARRITLEPKKQYLFNLTVEQSSATIDMYLYSNETNKFGDQY</sequence>
<dbReference type="GO" id="GO:0006508">
    <property type="term" value="P:proteolysis"/>
    <property type="evidence" value="ECO:0007669"/>
    <property type="project" value="UniProtKB-KW"/>
</dbReference>
<protein>
    <recommendedName>
        <fullName evidence="6">Peptidase S8/S53 domain-containing protein</fullName>
    </recommendedName>
</protein>
<feature type="region of interest" description="Disordered" evidence="5">
    <location>
        <begin position="185"/>
        <end position="205"/>
    </location>
</feature>
<proteinExistence type="inferred from homology"/>
<name>X0ZY51_9ZZZZ</name>
<dbReference type="InterPro" id="IPR036852">
    <property type="entry name" value="Peptidase_S8/S53_dom_sf"/>
</dbReference>
<dbReference type="PANTHER" id="PTHR43806:SF11">
    <property type="entry name" value="CEREVISIN-RELATED"/>
    <property type="match status" value="1"/>
</dbReference>